<keyword evidence="2" id="KW-0677">Repeat</keyword>
<dbReference type="PANTHER" id="PTHR19869">
    <property type="entry name" value="SPERMATID WD-REPEAT PROTEIN"/>
    <property type="match status" value="1"/>
</dbReference>
<dbReference type="InterPro" id="IPR001680">
    <property type="entry name" value="WD40_rpt"/>
</dbReference>
<evidence type="ECO:0000256" key="1">
    <source>
        <dbReference type="ARBA" id="ARBA00022574"/>
    </source>
</evidence>
<dbReference type="PANTHER" id="PTHR19869:SF1">
    <property type="entry name" value="WD REPEAT-CONTAINING PROTEIN 31"/>
    <property type="match status" value="1"/>
</dbReference>
<dbReference type="Gene3D" id="2.130.10.10">
    <property type="entry name" value="YVTN repeat-like/Quinoprotein amine dehydrogenase"/>
    <property type="match status" value="2"/>
</dbReference>
<dbReference type="SUPFAM" id="SSF50978">
    <property type="entry name" value="WD40 repeat-like"/>
    <property type="match status" value="1"/>
</dbReference>
<dbReference type="InterPro" id="IPR036322">
    <property type="entry name" value="WD40_repeat_dom_sf"/>
</dbReference>
<organism evidence="4 5">
    <name type="scientific">Hydra vulgaris</name>
    <name type="common">Hydra</name>
    <name type="synonym">Hydra attenuata</name>
    <dbReference type="NCBI Taxonomy" id="6087"/>
    <lineage>
        <taxon>Eukaryota</taxon>
        <taxon>Metazoa</taxon>
        <taxon>Cnidaria</taxon>
        <taxon>Hydrozoa</taxon>
        <taxon>Hydroidolina</taxon>
        <taxon>Anthoathecata</taxon>
        <taxon>Aplanulata</taxon>
        <taxon>Hydridae</taxon>
        <taxon>Hydra</taxon>
    </lineage>
</organism>
<evidence type="ECO:0000313" key="4">
    <source>
        <dbReference type="Proteomes" id="UP001652625"/>
    </source>
</evidence>
<dbReference type="InterPro" id="IPR040066">
    <property type="entry name" value="WDR31"/>
</dbReference>
<reference evidence="4" key="1">
    <citation type="submission" date="2025-05" db="UniProtKB">
        <authorList>
            <consortium name="RefSeq"/>
        </authorList>
    </citation>
    <scope>NUCLEOTIDE SEQUENCE [LARGE SCALE GENOMIC DNA]</scope>
</reference>
<keyword evidence="4" id="KW-1185">Reference proteome</keyword>
<dbReference type="Pfam" id="PF00400">
    <property type="entry name" value="WD40"/>
    <property type="match status" value="2"/>
</dbReference>
<sequence>MGKKQSKQKDLSTETSKVIQHYNPVTSLDFYQEYVLAANSVGNIDCYDVESKNKISRYSPHQAEITQVVSHPRHIGFFSSSRDKVICFNSFDTQVIQKYEDHKLVVTALSTNQDGTQMVSGSRDCTVKLWDVSTKCVLKSSSIAQNMVTDIKWSHENNLIFQSSEDRSTKLMDPKTLFVVSCLPKKNYFQTCLDVSSFNLVTGSTGCNGTGCELVVWDIRQLKSLYTVINSHAEKLTDCKFLKTFNNDTCIITSSLDSTIKVWQSDLSASIDTYLISTGKGVTSLAVSMTLNRIAVGTFEYGLHMFDFTMKKFNPLFIL</sequence>
<evidence type="ECO:0000256" key="3">
    <source>
        <dbReference type="PROSITE-ProRule" id="PRU00221"/>
    </source>
</evidence>
<gene>
    <name evidence="5" type="primary">LOC101236599</name>
</gene>
<protein>
    <submittedName>
        <fullName evidence="5">WD repeat-containing protein 31 isoform X2</fullName>
    </submittedName>
</protein>
<dbReference type="Proteomes" id="UP001652625">
    <property type="component" value="Chromosome 02"/>
</dbReference>
<dbReference type="GeneID" id="101236599"/>
<keyword evidence="1 3" id="KW-0853">WD repeat</keyword>
<dbReference type="PROSITE" id="PS50294">
    <property type="entry name" value="WD_REPEATS_REGION"/>
    <property type="match status" value="1"/>
</dbReference>
<dbReference type="PROSITE" id="PS50082">
    <property type="entry name" value="WD_REPEATS_2"/>
    <property type="match status" value="1"/>
</dbReference>
<accession>A0ABM4BDX7</accession>
<dbReference type="InterPro" id="IPR015943">
    <property type="entry name" value="WD40/YVTN_repeat-like_dom_sf"/>
</dbReference>
<reference evidence="5" key="2">
    <citation type="submission" date="2025-08" db="UniProtKB">
        <authorList>
            <consortium name="RefSeq"/>
        </authorList>
    </citation>
    <scope>IDENTIFICATION</scope>
</reference>
<name>A0ABM4BDX7_HYDVU</name>
<evidence type="ECO:0000313" key="5">
    <source>
        <dbReference type="RefSeq" id="XP_065647158.1"/>
    </source>
</evidence>
<dbReference type="SMART" id="SM00320">
    <property type="entry name" value="WD40"/>
    <property type="match status" value="6"/>
</dbReference>
<feature type="repeat" description="WD" evidence="3">
    <location>
        <begin position="99"/>
        <end position="140"/>
    </location>
</feature>
<dbReference type="PROSITE" id="PS00678">
    <property type="entry name" value="WD_REPEATS_1"/>
    <property type="match status" value="1"/>
</dbReference>
<evidence type="ECO:0000256" key="2">
    <source>
        <dbReference type="ARBA" id="ARBA00022737"/>
    </source>
</evidence>
<dbReference type="InterPro" id="IPR019775">
    <property type="entry name" value="WD40_repeat_CS"/>
</dbReference>
<dbReference type="RefSeq" id="XP_065647158.1">
    <property type="nucleotide sequence ID" value="XM_065791086.1"/>
</dbReference>
<proteinExistence type="predicted"/>